<comment type="caution">
    <text evidence="1">The sequence shown here is derived from an EMBL/GenBank/DDBJ whole genome shotgun (WGS) entry which is preliminary data.</text>
</comment>
<accession>A0ABU7T3N2</accession>
<evidence type="ECO:0000313" key="1">
    <source>
        <dbReference type="EMBL" id="MEE6717219.1"/>
    </source>
</evidence>
<proteinExistence type="predicted"/>
<organism evidence="1 2">
    <name type="scientific">Schleiferilactobacillus harbinensis</name>
    <dbReference type="NCBI Taxonomy" id="304207"/>
    <lineage>
        <taxon>Bacteria</taxon>
        <taxon>Bacillati</taxon>
        <taxon>Bacillota</taxon>
        <taxon>Bacilli</taxon>
        <taxon>Lactobacillales</taxon>
        <taxon>Lactobacillaceae</taxon>
        <taxon>Schleiferilactobacillus</taxon>
    </lineage>
</organism>
<dbReference type="EMBL" id="JAQSGK010000090">
    <property type="protein sequence ID" value="MEE6717219.1"/>
    <property type="molecule type" value="Genomic_DNA"/>
</dbReference>
<feature type="non-terminal residue" evidence="1">
    <location>
        <position position="109"/>
    </location>
</feature>
<evidence type="ECO:0000313" key="2">
    <source>
        <dbReference type="Proteomes" id="UP001330016"/>
    </source>
</evidence>
<keyword evidence="2" id="KW-1185">Reference proteome</keyword>
<dbReference type="SUPFAM" id="SSF46689">
    <property type="entry name" value="Homeodomain-like"/>
    <property type="match status" value="1"/>
</dbReference>
<reference evidence="1 2" key="1">
    <citation type="submission" date="2023-02" db="EMBL/GenBank/DDBJ databases">
        <title>The predominant lactic acid bacteria and yeasts involved in the spontaneous fermentation of millet during the production of the traditional porridge Hausa koko in Ghana.</title>
        <authorList>
            <person name="Atter A."/>
            <person name="Diaz M."/>
        </authorList>
    </citation>
    <scope>NUCLEOTIDE SEQUENCE [LARGE SCALE GENOMIC DNA]</scope>
    <source>
        <strain evidence="1 2">FI11640</strain>
    </source>
</reference>
<dbReference type="Pfam" id="PF13551">
    <property type="entry name" value="HTH_29"/>
    <property type="match status" value="1"/>
</dbReference>
<dbReference type="RefSeq" id="WP_331244638.1">
    <property type="nucleotide sequence ID" value="NZ_JAQSGJ010000090.1"/>
</dbReference>
<dbReference type="InterPro" id="IPR009057">
    <property type="entry name" value="Homeodomain-like_sf"/>
</dbReference>
<protein>
    <submittedName>
        <fullName evidence="1">Helix-turn-helix domain-containing protein</fullName>
    </submittedName>
</protein>
<dbReference type="Proteomes" id="UP001330016">
    <property type="component" value="Unassembled WGS sequence"/>
</dbReference>
<gene>
    <name evidence="1" type="ORF">PS435_15370</name>
</gene>
<sequence length="109" mass="12666">MWKVVLTMKEQSKYEVIQQVGLGRKTKRRAAAELNLSVRQVDRLTHKYLEEGKQGFLHGNVGRAPSNKLSKPDADRIVNLFRGKYQGFNIRHFHEHLITEEKFTISETS</sequence>
<name>A0ABU7T3N2_9LACO</name>